<evidence type="ECO:0000256" key="15">
    <source>
        <dbReference type="ARBA" id="ARBA00073143"/>
    </source>
</evidence>
<dbReference type="SUPFAM" id="SSF103190">
    <property type="entry name" value="Sensory domain-like"/>
    <property type="match status" value="1"/>
</dbReference>
<keyword evidence="11" id="KW-0067">ATP-binding</keyword>
<name>B9Z377_9NEIS</name>
<keyword evidence="8 16" id="KW-0812">Transmembrane</keyword>
<evidence type="ECO:0000256" key="13">
    <source>
        <dbReference type="ARBA" id="ARBA00023012"/>
    </source>
</evidence>
<gene>
    <name evidence="18" type="ORF">FuraDRAFT_1790</name>
</gene>
<comment type="catalytic activity">
    <reaction evidence="1">
        <text>ATP + protein L-histidine = ADP + protein N-phospho-L-histidine.</text>
        <dbReference type="EC" id="2.7.13.3"/>
    </reaction>
</comment>
<dbReference type="Proteomes" id="UP000003165">
    <property type="component" value="Unassembled WGS sequence"/>
</dbReference>
<keyword evidence="19" id="KW-1185">Reference proteome</keyword>
<keyword evidence="6" id="KW-0597">Phosphoprotein</keyword>
<dbReference type="PROSITE" id="PS50109">
    <property type="entry name" value="HIS_KIN"/>
    <property type="match status" value="1"/>
</dbReference>
<dbReference type="CDD" id="cd00082">
    <property type="entry name" value="HisKA"/>
    <property type="match status" value="1"/>
</dbReference>
<keyword evidence="7" id="KW-0808">Transferase</keyword>
<evidence type="ECO:0000256" key="7">
    <source>
        <dbReference type="ARBA" id="ARBA00022679"/>
    </source>
</evidence>
<evidence type="ECO:0000259" key="17">
    <source>
        <dbReference type="PROSITE" id="PS50109"/>
    </source>
</evidence>
<dbReference type="PANTHER" id="PTHR43065">
    <property type="entry name" value="SENSOR HISTIDINE KINASE"/>
    <property type="match status" value="1"/>
</dbReference>
<evidence type="ECO:0000313" key="19">
    <source>
        <dbReference type="Proteomes" id="UP000003165"/>
    </source>
</evidence>
<feature type="transmembrane region" description="Helical" evidence="16">
    <location>
        <begin position="304"/>
        <end position="325"/>
    </location>
</feature>
<dbReference type="SMART" id="SM00388">
    <property type="entry name" value="HisKA"/>
    <property type="match status" value="1"/>
</dbReference>
<comment type="subcellular location">
    <subcellularLocation>
        <location evidence="2">Cell inner membrane</location>
        <topology evidence="2">Multi-pass membrane protein</topology>
    </subcellularLocation>
</comment>
<keyword evidence="12 16" id="KW-1133">Transmembrane helix</keyword>
<evidence type="ECO:0000256" key="11">
    <source>
        <dbReference type="ARBA" id="ARBA00022840"/>
    </source>
</evidence>
<dbReference type="PRINTS" id="PR00344">
    <property type="entry name" value="BCTRLSENSOR"/>
</dbReference>
<accession>B9Z377</accession>
<dbReference type="InterPro" id="IPR003594">
    <property type="entry name" value="HATPase_dom"/>
</dbReference>
<keyword evidence="13" id="KW-0902">Two-component regulatory system</keyword>
<dbReference type="Gene3D" id="3.30.565.10">
    <property type="entry name" value="Histidine kinase-like ATPase, C-terminal domain"/>
    <property type="match status" value="1"/>
</dbReference>
<evidence type="ECO:0000256" key="16">
    <source>
        <dbReference type="SAM" id="Phobius"/>
    </source>
</evidence>
<evidence type="ECO:0000256" key="14">
    <source>
        <dbReference type="ARBA" id="ARBA00023136"/>
    </source>
</evidence>
<evidence type="ECO:0000256" key="6">
    <source>
        <dbReference type="ARBA" id="ARBA00022553"/>
    </source>
</evidence>
<evidence type="ECO:0000256" key="5">
    <source>
        <dbReference type="ARBA" id="ARBA00022519"/>
    </source>
</evidence>
<dbReference type="EMBL" id="ACIS01000004">
    <property type="protein sequence ID" value="EEG09030.1"/>
    <property type="molecule type" value="Genomic_DNA"/>
</dbReference>
<dbReference type="GO" id="GO:0005886">
    <property type="term" value="C:plasma membrane"/>
    <property type="evidence" value="ECO:0007669"/>
    <property type="project" value="UniProtKB-SubCell"/>
</dbReference>
<dbReference type="CDD" id="cd12914">
    <property type="entry name" value="PDC1_DGC_like"/>
    <property type="match status" value="1"/>
</dbReference>
<keyword evidence="14 16" id="KW-0472">Membrane</keyword>
<evidence type="ECO:0000256" key="3">
    <source>
        <dbReference type="ARBA" id="ARBA00012438"/>
    </source>
</evidence>
<dbReference type="InterPro" id="IPR036097">
    <property type="entry name" value="HisK_dim/P_sf"/>
</dbReference>
<proteinExistence type="predicted"/>
<dbReference type="Gene3D" id="6.10.250.3020">
    <property type="match status" value="1"/>
</dbReference>
<dbReference type="SMART" id="SM00387">
    <property type="entry name" value="HATPase_c"/>
    <property type="match status" value="1"/>
</dbReference>
<feature type="domain" description="Histidine kinase" evidence="17">
    <location>
        <begin position="403"/>
        <end position="614"/>
    </location>
</feature>
<dbReference type="InterPro" id="IPR036890">
    <property type="entry name" value="HATPase_C_sf"/>
</dbReference>
<keyword evidence="4" id="KW-1003">Cell membrane</keyword>
<keyword evidence="9" id="KW-0547">Nucleotide-binding</keyword>
<dbReference type="Pfam" id="PF00512">
    <property type="entry name" value="HisKA"/>
    <property type="match status" value="1"/>
</dbReference>
<dbReference type="Pfam" id="PF02743">
    <property type="entry name" value="dCache_1"/>
    <property type="match status" value="1"/>
</dbReference>
<evidence type="ECO:0000313" key="18">
    <source>
        <dbReference type="EMBL" id="EEG09030.1"/>
    </source>
</evidence>
<dbReference type="InterPro" id="IPR033479">
    <property type="entry name" value="dCache_1"/>
</dbReference>
<dbReference type="SUPFAM" id="SSF47384">
    <property type="entry name" value="Homodimeric domain of signal transducing histidine kinase"/>
    <property type="match status" value="1"/>
</dbReference>
<reference evidence="18 19" key="1">
    <citation type="submission" date="2009-02" db="EMBL/GenBank/DDBJ databases">
        <title>Sequencing of the draft genome and assembly of Lutiella nitroferrum 2002.</title>
        <authorList>
            <consortium name="US DOE Joint Genome Institute (JGI-PGF)"/>
            <person name="Lucas S."/>
            <person name="Copeland A."/>
            <person name="Lapidus A."/>
            <person name="Glavina del Rio T."/>
            <person name="Tice H."/>
            <person name="Bruce D."/>
            <person name="Goodwin L."/>
            <person name="Pitluck S."/>
            <person name="Larimer F."/>
            <person name="Land M.L."/>
            <person name="Hauser L."/>
            <person name="Coates J.D."/>
        </authorList>
    </citation>
    <scope>NUCLEOTIDE SEQUENCE [LARGE SCALE GENOMIC DNA]</scope>
    <source>
        <strain evidence="18 19">2002</strain>
    </source>
</reference>
<evidence type="ECO:0000256" key="1">
    <source>
        <dbReference type="ARBA" id="ARBA00000085"/>
    </source>
</evidence>
<dbReference type="RefSeq" id="WP_008953810.1">
    <property type="nucleotide sequence ID" value="NZ_ACIS01000004.1"/>
</dbReference>
<dbReference type="Pfam" id="PF02518">
    <property type="entry name" value="HATPase_c"/>
    <property type="match status" value="1"/>
</dbReference>
<evidence type="ECO:0000256" key="10">
    <source>
        <dbReference type="ARBA" id="ARBA00022777"/>
    </source>
</evidence>
<evidence type="ECO:0000256" key="12">
    <source>
        <dbReference type="ARBA" id="ARBA00022989"/>
    </source>
</evidence>
<evidence type="ECO:0000256" key="4">
    <source>
        <dbReference type="ARBA" id="ARBA00022475"/>
    </source>
</evidence>
<evidence type="ECO:0000256" key="2">
    <source>
        <dbReference type="ARBA" id="ARBA00004429"/>
    </source>
</evidence>
<comment type="caution">
    <text evidence="18">The sequence shown here is derived from an EMBL/GenBank/DDBJ whole genome shotgun (WGS) entry which is preliminary data.</text>
</comment>
<dbReference type="AlphaFoldDB" id="B9Z377"/>
<organism evidence="18 19">
    <name type="scientific">Pseudogulbenkiania ferrooxidans 2002</name>
    <dbReference type="NCBI Taxonomy" id="279714"/>
    <lineage>
        <taxon>Bacteria</taxon>
        <taxon>Pseudomonadati</taxon>
        <taxon>Pseudomonadota</taxon>
        <taxon>Betaproteobacteria</taxon>
        <taxon>Neisseriales</taxon>
        <taxon>Chromobacteriaceae</taxon>
        <taxon>Pseudogulbenkiania</taxon>
    </lineage>
</organism>
<dbReference type="eggNOG" id="COG4191">
    <property type="taxonomic scope" value="Bacteria"/>
</dbReference>
<keyword evidence="5" id="KW-0997">Cell inner membrane</keyword>
<evidence type="ECO:0000256" key="9">
    <source>
        <dbReference type="ARBA" id="ARBA00022741"/>
    </source>
</evidence>
<dbReference type="PANTHER" id="PTHR43065:SF46">
    <property type="entry name" value="C4-DICARBOXYLATE TRANSPORT SENSOR PROTEIN DCTB"/>
    <property type="match status" value="1"/>
</dbReference>
<dbReference type="InterPro" id="IPR005467">
    <property type="entry name" value="His_kinase_dom"/>
</dbReference>
<dbReference type="InterPro" id="IPR003661">
    <property type="entry name" value="HisK_dim/P_dom"/>
</dbReference>
<dbReference type="EC" id="2.7.13.3" evidence="3"/>
<dbReference type="InterPro" id="IPR029151">
    <property type="entry name" value="Sensor-like_sf"/>
</dbReference>
<evidence type="ECO:0000256" key="8">
    <source>
        <dbReference type="ARBA" id="ARBA00022692"/>
    </source>
</evidence>
<feature type="transmembrane region" description="Helical" evidence="16">
    <location>
        <begin position="9"/>
        <end position="28"/>
    </location>
</feature>
<dbReference type="GO" id="GO:0005524">
    <property type="term" value="F:ATP binding"/>
    <property type="evidence" value="ECO:0007669"/>
    <property type="project" value="UniProtKB-KW"/>
</dbReference>
<dbReference type="InterPro" id="IPR004358">
    <property type="entry name" value="Sig_transdc_His_kin-like_C"/>
</dbReference>
<protein>
    <recommendedName>
        <fullName evidence="15">C4-dicarboxylate transport sensor protein DctB</fullName>
        <ecNumber evidence="3">2.7.13.3</ecNumber>
    </recommendedName>
</protein>
<dbReference type="Gene3D" id="1.10.287.130">
    <property type="match status" value="1"/>
</dbReference>
<dbReference type="Gene3D" id="3.30.450.20">
    <property type="entry name" value="PAS domain"/>
    <property type="match status" value="2"/>
</dbReference>
<dbReference type="FunFam" id="1.10.287.130:FF:000049">
    <property type="entry name" value="C4-dicarboxylate transport sensor protein DctB"/>
    <property type="match status" value="1"/>
</dbReference>
<dbReference type="GO" id="GO:0000155">
    <property type="term" value="F:phosphorelay sensor kinase activity"/>
    <property type="evidence" value="ECO:0007669"/>
    <property type="project" value="InterPro"/>
</dbReference>
<dbReference type="PIRSF" id="PIRSF036431">
    <property type="entry name" value="STHK_DctB"/>
    <property type="match status" value="1"/>
</dbReference>
<sequence precursor="true">MLRIPKRFLPYLLAVVFGLMLAIGYITYRVSENSGIEALADSGTRQLELHARGLESEIDKYSFVPNILGLEERILNVLTAPDPFPGPQDLANRYLEELNQQTSTSTIYVINTEGRVLASSNWRRADSYVGEDLSFRDYFQEALKGGQGRSYGVGTTRAEPGYYLAKGLKKNGKIIGVAVVKVRLDQLEPSWQWADTDAFVSDENGVIILASEPEWKLHTLNPLSPARREELARSLRYYWAPLPLLQVAQRRTLDVGLERWALQMPGGVKGVNRPTDFLAQTRSLKDTSWKLTLLTPLKTVRKTALSNAALAVAGFVILVILLVAWNERRKVLAARFAAREALERANSQLERKIAERTADLIASNDRLKAEIRERQLAEHTLRKAQDGLVQAGKLAVIGQMSTSIAHELNQPLAALRTLSGNTMKFLARGKLETASANLQTINELVERMGKITTSLRSFARKSTEPIGEASVLQAVDAALFLLQPRLASPPVKVVRELDDCRVLIDQTRLEQILVNLIGNALDAMQASPRRELQLSLRLLGENCRLSVRDSGPGLPEEVRSRLFEPFFTTKPEGRGLGLGLALSAGMATEVGGSLIAQNPDGGGAEFILTLPLAAVKQNHD</sequence>
<keyword evidence="10 18" id="KW-0418">Kinase</keyword>
<dbReference type="InterPro" id="IPR017055">
    <property type="entry name" value="Sig_transdc_His_kinase_DctB"/>
</dbReference>
<dbReference type="SUPFAM" id="SSF55874">
    <property type="entry name" value="ATPase domain of HSP90 chaperone/DNA topoisomerase II/histidine kinase"/>
    <property type="match status" value="1"/>
</dbReference>